<gene>
    <name evidence="2" type="ORF">Cvel_34807</name>
</gene>
<organism evidence="2">
    <name type="scientific">Chromera velia CCMP2878</name>
    <dbReference type="NCBI Taxonomy" id="1169474"/>
    <lineage>
        <taxon>Eukaryota</taxon>
        <taxon>Sar</taxon>
        <taxon>Alveolata</taxon>
        <taxon>Colpodellida</taxon>
        <taxon>Chromeraceae</taxon>
        <taxon>Chromera</taxon>
    </lineage>
</organism>
<dbReference type="EMBL" id="CDMZ01004758">
    <property type="protein sequence ID" value="CEM50822.1"/>
    <property type="molecule type" value="Genomic_DNA"/>
</dbReference>
<dbReference type="AlphaFoldDB" id="A0A0G4I1S8"/>
<evidence type="ECO:0000256" key="1">
    <source>
        <dbReference type="SAM" id="MobiDB-lite"/>
    </source>
</evidence>
<name>A0A0G4I1S8_9ALVE</name>
<dbReference type="VEuPathDB" id="CryptoDB:Cvel_34807"/>
<feature type="compositionally biased region" description="Basic and acidic residues" evidence="1">
    <location>
        <begin position="45"/>
        <end position="58"/>
    </location>
</feature>
<accession>A0A0G4I1S8</accession>
<proteinExistence type="predicted"/>
<feature type="region of interest" description="Disordered" evidence="1">
    <location>
        <begin position="1"/>
        <end position="58"/>
    </location>
</feature>
<reference evidence="2" key="1">
    <citation type="submission" date="2014-11" db="EMBL/GenBank/DDBJ databases">
        <authorList>
            <person name="Otto D Thomas"/>
            <person name="Naeem Raeece"/>
        </authorList>
    </citation>
    <scope>NUCLEOTIDE SEQUENCE</scope>
</reference>
<evidence type="ECO:0000313" key="2">
    <source>
        <dbReference type="EMBL" id="CEM50822.1"/>
    </source>
</evidence>
<sequence length="83" mass="8671">MGCGVSSGPKVEGAVLSVQGREDTQGGGEPGHVEETGAHAPQVGKLEEAPKEKEVREAACEEAVEEIVANDRESEEGVRVKTE</sequence>
<protein>
    <submittedName>
        <fullName evidence="2">Uncharacterized protein</fullName>
    </submittedName>
</protein>